<evidence type="ECO:0000313" key="1">
    <source>
        <dbReference type="EMBL" id="POY38253.1"/>
    </source>
</evidence>
<accession>A0A2S5A832</accession>
<dbReference type="Proteomes" id="UP000237310">
    <property type="component" value="Unassembled WGS sequence"/>
</dbReference>
<gene>
    <name evidence="1" type="ORF">C3L50_13400</name>
</gene>
<keyword evidence="2" id="KW-1185">Reference proteome</keyword>
<dbReference type="Gene3D" id="2.40.160.10">
    <property type="entry name" value="Porin"/>
    <property type="match status" value="1"/>
</dbReference>
<dbReference type="OrthoDB" id="9807854at2"/>
<dbReference type="RefSeq" id="WP_103806686.1">
    <property type="nucleotide sequence ID" value="NZ_PQVG01000007.1"/>
</dbReference>
<proteinExistence type="predicted"/>
<evidence type="ECO:0000313" key="2">
    <source>
        <dbReference type="Proteomes" id="UP000237310"/>
    </source>
</evidence>
<dbReference type="AlphaFoldDB" id="A0A2S5A832"/>
<reference evidence="1 2" key="1">
    <citation type="submission" date="2018-01" db="EMBL/GenBank/DDBJ databases">
        <authorList>
            <person name="Gaut B.S."/>
            <person name="Morton B.R."/>
            <person name="Clegg M.T."/>
            <person name="Duvall M.R."/>
        </authorList>
    </citation>
    <scope>NUCLEOTIDE SEQUENCE [LARGE SCALE GENOMIC DNA]</scope>
    <source>
        <strain evidence="1 2">HR-AY</strain>
    </source>
</reference>
<comment type="caution">
    <text evidence="1">The sequence shown here is derived from an EMBL/GenBank/DDBJ whole genome shotgun (WGS) entry which is preliminary data.</text>
</comment>
<protein>
    <submittedName>
        <fullName evidence="1">Uncharacterized protein</fullName>
    </submittedName>
</protein>
<name>A0A2S5A832_9FLAO</name>
<dbReference type="InterPro" id="IPR023614">
    <property type="entry name" value="Porin_dom_sf"/>
</dbReference>
<dbReference type="EMBL" id="PQVG01000007">
    <property type="protein sequence ID" value="POY38253.1"/>
    <property type="molecule type" value="Genomic_DNA"/>
</dbReference>
<organism evidence="1 2">
    <name type="scientific">Flavobacterium alvei</name>
    <dbReference type="NCBI Taxonomy" id="2080416"/>
    <lineage>
        <taxon>Bacteria</taxon>
        <taxon>Pseudomonadati</taxon>
        <taxon>Bacteroidota</taxon>
        <taxon>Flavobacteriia</taxon>
        <taxon>Flavobacteriales</taxon>
        <taxon>Flavobacteriaceae</taxon>
        <taxon>Flavobacterium</taxon>
    </lineage>
</organism>
<sequence length="172" mass="19417">MLSYEYRGLDRKGDQAAFGFTDIKLIIPIGSNSELQVGKQKETFCYEMVGDAANLPHFERLMSPFFNSRNNGIIYRHFLLKDRMTISAGVFNQWPGNRKNLGDGATTFTARITGLPKWENEGKTFMHTGIGVRYVEAENGVIRLKGKNESNVSDNCVDTGNMNADHQWNVNM</sequence>